<organism evidence="6">
    <name type="scientific">mine drainage metagenome</name>
    <dbReference type="NCBI Taxonomy" id="410659"/>
    <lineage>
        <taxon>unclassified sequences</taxon>
        <taxon>metagenomes</taxon>
        <taxon>ecological metagenomes</taxon>
    </lineage>
</organism>
<evidence type="ECO:0000256" key="1">
    <source>
        <dbReference type="ARBA" id="ARBA00023015"/>
    </source>
</evidence>
<dbReference type="GO" id="GO:0016987">
    <property type="term" value="F:sigma factor activity"/>
    <property type="evidence" value="ECO:0007669"/>
    <property type="project" value="UniProtKB-KW"/>
</dbReference>
<feature type="domain" description="RNA polymerase sigma-70 region 2" evidence="5">
    <location>
        <begin position="11"/>
        <end position="77"/>
    </location>
</feature>
<dbReference type="Pfam" id="PF04542">
    <property type="entry name" value="Sigma70_r2"/>
    <property type="match status" value="1"/>
</dbReference>
<dbReference type="Gene3D" id="1.10.1740.10">
    <property type="match status" value="1"/>
</dbReference>
<dbReference type="GO" id="GO:0003677">
    <property type="term" value="F:DNA binding"/>
    <property type="evidence" value="ECO:0007669"/>
    <property type="project" value="UniProtKB-KW"/>
</dbReference>
<keyword evidence="4" id="KW-0804">Transcription</keyword>
<dbReference type="PANTHER" id="PTHR43133">
    <property type="entry name" value="RNA POLYMERASE ECF-TYPE SIGMA FACTO"/>
    <property type="match status" value="1"/>
</dbReference>
<evidence type="ECO:0000256" key="2">
    <source>
        <dbReference type="ARBA" id="ARBA00023082"/>
    </source>
</evidence>
<evidence type="ECO:0000259" key="5">
    <source>
        <dbReference type="Pfam" id="PF04542"/>
    </source>
</evidence>
<reference evidence="6" key="1">
    <citation type="submission" date="2016-10" db="EMBL/GenBank/DDBJ databases">
        <title>Sequence of Gallionella enrichment culture.</title>
        <authorList>
            <person name="Poehlein A."/>
            <person name="Muehling M."/>
            <person name="Daniel R."/>
        </authorList>
    </citation>
    <scope>NUCLEOTIDE SEQUENCE</scope>
</reference>
<evidence type="ECO:0000256" key="3">
    <source>
        <dbReference type="ARBA" id="ARBA00023125"/>
    </source>
</evidence>
<dbReference type="AlphaFoldDB" id="A0A1J5R347"/>
<accession>A0A1J5R347</accession>
<dbReference type="PANTHER" id="PTHR43133:SF50">
    <property type="entry name" value="ECF RNA POLYMERASE SIGMA FACTOR SIGM"/>
    <property type="match status" value="1"/>
</dbReference>
<dbReference type="InterPro" id="IPR007627">
    <property type="entry name" value="RNA_pol_sigma70_r2"/>
</dbReference>
<name>A0A1J5R347_9ZZZZ</name>
<dbReference type="SUPFAM" id="SSF88946">
    <property type="entry name" value="Sigma2 domain of RNA polymerase sigma factors"/>
    <property type="match status" value="1"/>
</dbReference>
<keyword evidence="2" id="KW-0731">Sigma factor</keyword>
<dbReference type="InterPro" id="IPR013325">
    <property type="entry name" value="RNA_pol_sigma_r2"/>
</dbReference>
<proteinExistence type="predicted"/>
<sequence length="158" mass="17508">MAAWQNLLEELVRERRPMLIGYAALLTGSRDEAEDLVHDAIVRTFGRPRSFPNLNAADAYVRRAIASAFIDRVRSKRSWRVAMPRLVAGAAAPEDVAARLDVRAALLTLPRRERTCVVMRYLSDGIHHLNAELGTAADPDAEDTPVAVMHVTREGPGR</sequence>
<comment type="caution">
    <text evidence="6">The sequence shown here is derived from an EMBL/GenBank/DDBJ whole genome shotgun (WGS) entry which is preliminary data.</text>
</comment>
<dbReference type="InterPro" id="IPR039425">
    <property type="entry name" value="RNA_pol_sigma-70-like"/>
</dbReference>
<keyword evidence="3" id="KW-0238">DNA-binding</keyword>
<evidence type="ECO:0000313" key="6">
    <source>
        <dbReference type="EMBL" id="OIQ86388.1"/>
    </source>
</evidence>
<gene>
    <name evidence="6" type="primary">sigE_13</name>
    <name evidence="6" type="ORF">GALL_317450</name>
</gene>
<dbReference type="EMBL" id="MLJW01000482">
    <property type="protein sequence ID" value="OIQ86388.1"/>
    <property type="molecule type" value="Genomic_DNA"/>
</dbReference>
<evidence type="ECO:0000256" key="4">
    <source>
        <dbReference type="ARBA" id="ARBA00023163"/>
    </source>
</evidence>
<protein>
    <submittedName>
        <fullName evidence="6">ECF RNA polymerase sigma factor SigE</fullName>
    </submittedName>
</protein>
<dbReference type="GO" id="GO:0006352">
    <property type="term" value="P:DNA-templated transcription initiation"/>
    <property type="evidence" value="ECO:0007669"/>
    <property type="project" value="InterPro"/>
</dbReference>
<keyword evidence="1" id="KW-0805">Transcription regulation</keyword>